<dbReference type="SUPFAM" id="SSF53756">
    <property type="entry name" value="UDP-Glycosyltransferase/glycogen phosphorylase"/>
    <property type="match status" value="1"/>
</dbReference>
<dbReference type="InterPro" id="IPR028098">
    <property type="entry name" value="Glyco_trans_4-like_N"/>
</dbReference>
<reference evidence="2 3" key="1">
    <citation type="journal article" date="2023" name="J. Phycol.">
        <title>Chrysosporum ovalisporum is synonymous with the true-branching cyanobacterium Umezakia natans (Nostocales/Aphanizomenonaceae).</title>
        <authorList>
            <person name="McGregor G.B."/>
            <person name="Sendall B.C."/>
            <person name="Niiyama Y."/>
            <person name="Tuji A."/>
            <person name="Willis A."/>
        </authorList>
    </citation>
    <scope>NUCLEOTIDE SEQUENCE [LARGE SCALE GENOMIC DNA]</scope>
    <source>
        <strain evidence="2 3">ANA360D</strain>
    </source>
</reference>
<accession>A0AA43GSR9</accession>
<dbReference type="AlphaFoldDB" id="A0AA43GSR9"/>
<sequence>MKQVSVMYIIKGYPQISQTYIKTELEAIYHEYKVSIVSRNPSNIPYKNHFPYQHLTEIDAIIELIKEVKPDVLHTHYLNQLDTVGTVAEITGIPFTIRTHSFDTLSLREKNWQVYIKQILARNTPQFKKVASVKENLHWINHDLCLGALAFPFVRPFLEKHGVRKNKIIDCYPVVNYQSFYNRSTNGDAIMNTGAVLPKKKMEDYITLASLIPERKFNIYALGYDVEKLKSFNEIKGNPVNIILPVEPNQMPCEYKKHQWLVYTAAFELATVGWPMAVAEAQASGVGVCMPNIRPDIKDYIGEAGFIYNSIQEVVDIISQPVPEEMREAGFIYAKKSDIQEHKHLLTNLWDKV</sequence>
<name>A0AA43GSR9_9CYAN</name>
<gene>
    <name evidence="2" type="ORF">NWP17_11085</name>
</gene>
<evidence type="ECO:0000313" key="2">
    <source>
        <dbReference type="EMBL" id="MDH6060979.1"/>
    </source>
</evidence>
<feature type="domain" description="Glycosyltransferase subfamily 4-like N-terminal" evidence="1">
    <location>
        <begin position="47"/>
        <end position="130"/>
    </location>
</feature>
<proteinExistence type="predicted"/>
<evidence type="ECO:0000313" key="3">
    <source>
        <dbReference type="Proteomes" id="UP001159387"/>
    </source>
</evidence>
<evidence type="ECO:0000259" key="1">
    <source>
        <dbReference type="Pfam" id="PF13477"/>
    </source>
</evidence>
<dbReference type="EMBL" id="JANQDH010000075">
    <property type="protein sequence ID" value="MDH6060979.1"/>
    <property type="molecule type" value="Genomic_DNA"/>
</dbReference>
<protein>
    <recommendedName>
        <fullName evidence="1">Glycosyltransferase subfamily 4-like N-terminal domain-containing protein</fullName>
    </recommendedName>
</protein>
<comment type="caution">
    <text evidence="2">The sequence shown here is derived from an EMBL/GenBank/DDBJ whole genome shotgun (WGS) entry which is preliminary data.</text>
</comment>
<dbReference type="Gene3D" id="3.40.50.2000">
    <property type="entry name" value="Glycogen Phosphorylase B"/>
    <property type="match status" value="2"/>
</dbReference>
<organism evidence="2 3">
    <name type="scientific">Chrysosporum bergii ANA360D</name>
    <dbReference type="NCBI Taxonomy" id="617107"/>
    <lineage>
        <taxon>Bacteria</taxon>
        <taxon>Bacillati</taxon>
        <taxon>Cyanobacteriota</taxon>
        <taxon>Cyanophyceae</taxon>
        <taxon>Nostocales</taxon>
        <taxon>Nodulariaceae</taxon>
        <taxon>Chrysosporum</taxon>
    </lineage>
</organism>
<keyword evidence="3" id="KW-1185">Reference proteome</keyword>
<dbReference type="Pfam" id="PF13477">
    <property type="entry name" value="Glyco_trans_4_2"/>
    <property type="match status" value="1"/>
</dbReference>
<dbReference type="Proteomes" id="UP001159387">
    <property type="component" value="Unassembled WGS sequence"/>
</dbReference>
<dbReference type="RefSeq" id="WP_280654969.1">
    <property type="nucleotide sequence ID" value="NZ_JANQDH010000075.1"/>
</dbReference>